<dbReference type="Gene3D" id="3.10.10.10">
    <property type="entry name" value="HIV Type 1 Reverse Transcriptase, subunit A, domain 1"/>
    <property type="match status" value="1"/>
</dbReference>
<protein>
    <submittedName>
        <fullName evidence="4">Retrovirus-related pol polyprotein from transposon TNT 1-94</fullName>
    </submittedName>
</protein>
<keyword evidence="1" id="KW-0175">Coiled coil</keyword>
<feature type="compositionally biased region" description="Polar residues" evidence="2">
    <location>
        <begin position="609"/>
        <end position="623"/>
    </location>
</feature>
<name>A0ABQ5ITZ2_9ASTR</name>
<reference evidence="4" key="2">
    <citation type="submission" date="2022-01" db="EMBL/GenBank/DDBJ databases">
        <authorList>
            <person name="Yamashiro T."/>
            <person name="Shiraishi A."/>
            <person name="Satake H."/>
            <person name="Nakayama K."/>
        </authorList>
    </citation>
    <scope>NUCLEOTIDE SEQUENCE</scope>
</reference>
<dbReference type="SUPFAM" id="SSF56672">
    <property type="entry name" value="DNA/RNA polymerases"/>
    <property type="match status" value="2"/>
</dbReference>
<dbReference type="InterPro" id="IPR032567">
    <property type="entry name" value="RTL1-rel"/>
</dbReference>
<dbReference type="Pfam" id="PF08284">
    <property type="entry name" value="RVP_2"/>
    <property type="match status" value="1"/>
</dbReference>
<dbReference type="PANTHER" id="PTHR15503:SF45">
    <property type="entry name" value="RNA-DIRECTED DNA POLYMERASE HOMOLOG"/>
    <property type="match status" value="1"/>
</dbReference>
<reference evidence="4" key="1">
    <citation type="journal article" date="2022" name="Int. J. Mol. Sci.">
        <title>Draft Genome of Tanacetum Coccineum: Genomic Comparison of Closely Related Tanacetum-Family Plants.</title>
        <authorList>
            <person name="Yamashiro T."/>
            <person name="Shiraishi A."/>
            <person name="Nakayama K."/>
            <person name="Satake H."/>
        </authorList>
    </citation>
    <scope>NUCLEOTIDE SEQUENCE</scope>
</reference>
<dbReference type="InterPro" id="IPR043502">
    <property type="entry name" value="DNA/RNA_pol_sf"/>
</dbReference>
<dbReference type="EMBL" id="BQNB010021180">
    <property type="protein sequence ID" value="GJU03705.1"/>
    <property type="molecule type" value="Genomic_DNA"/>
</dbReference>
<feature type="region of interest" description="Disordered" evidence="2">
    <location>
        <begin position="545"/>
        <end position="637"/>
    </location>
</feature>
<dbReference type="Proteomes" id="UP001151760">
    <property type="component" value="Unassembled WGS sequence"/>
</dbReference>
<evidence type="ECO:0000256" key="2">
    <source>
        <dbReference type="SAM" id="MobiDB-lite"/>
    </source>
</evidence>
<comment type="caution">
    <text evidence="4">The sequence shown here is derived from an EMBL/GenBank/DDBJ whole genome shotgun (WGS) entry which is preliminary data.</text>
</comment>
<feature type="domain" description="Reverse transcriptase Ty1/copia-type" evidence="3">
    <location>
        <begin position="1369"/>
        <end position="1428"/>
    </location>
</feature>
<feature type="compositionally biased region" description="Basic and acidic residues" evidence="2">
    <location>
        <begin position="589"/>
        <end position="608"/>
    </location>
</feature>
<organism evidence="4 5">
    <name type="scientific">Tanacetum coccineum</name>
    <dbReference type="NCBI Taxonomy" id="301880"/>
    <lineage>
        <taxon>Eukaryota</taxon>
        <taxon>Viridiplantae</taxon>
        <taxon>Streptophyta</taxon>
        <taxon>Embryophyta</taxon>
        <taxon>Tracheophyta</taxon>
        <taxon>Spermatophyta</taxon>
        <taxon>Magnoliopsida</taxon>
        <taxon>eudicotyledons</taxon>
        <taxon>Gunneridae</taxon>
        <taxon>Pentapetalae</taxon>
        <taxon>asterids</taxon>
        <taxon>campanulids</taxon>
        <taxon>Asterales</taxon>
        <taxon>Asteraceae</taxon>
        <taxon>Asteroideae</taxon>
        <taxon>Anthemideae</taxon>
        <taxon>Anthemidinae</taxon>
        <taxon>Tanacetum</taxon>
    </lineage>
</organism>
<accession>A0ABQ5ITZ2</accession>
<sequence>MSNTNTNLQTQTSSVLQNDTVSSCSISKVQEKTQLSRIKCMKSLRAIQSQLKFLTDTLQDFGTMPIFKRTFSQDLDLLEQHLTKETISQTDCKTTLTKLRTTFENAFSSEIKVRMQNYTQYDAQSFYDAMIFNMDSLGKYMLELILRQQRTLHLLKQKTLMQTQEDHSNQTQALNSDSLKVDLVVKQNSCSEKEDIPIVIDSKFTLDYDSQMTDTRFVQYTGIEVQHFRDTLLQHPGLECSIGLLGKETTCHIGRAVRSGRSVWCVCSNGYDVHEGARYDLADRMRFDAVRVNTGQGRTVIERCARDEGRDEKKRLDHLKQDQEMLVIKIFSERKKVFRERKKCEKFMQRGLIFSKGWRSIRGILSDCMMVVKEIVSRLLEEVERSWNDGLSKTLMKKKNRMKKVMVVVSLLSLPEFINEVGLTSYPETCQVKSPMLDSSPDNQTTEYSKQSLEFENILLKETVAQFQKDFSRMEAHCIALELKYQNQSLKSGLQHIQEKGFAIAALKNDLRKLKGNSVDTKFAKTSVLGKSVLQSLRNQSVVRQSNAFKSERPKISKPRFASQIDVEKDFSSRNSSKNMPRFSSNDMVHNHYLDEARKKTQERDRNSKTSVMPSARFQSTADGSKPKPRSNKQSPKEHILEMVADLKYVNSLEDEVDNLKSQMETQKTQLLNEIDRLSREYYYADHMNAILGIYTDLDEFTDLQCDYGETLQKCERLEKELSKSRKMSKSFESLQKHAINLELDLQQCKEKIKNDKSFKENQSNVFLKEREQYFEIQDLKAQLQDKGIAISELKKLIEKMKGKSVETKFEKSSVIRQPNAFKSQRQSILGKPAIFSDSLAKKDFSKSKPITTQNVSNDFSKPVTAQILPQNRLPIVQNTNVIAPGMYKVHTKTNQTRTPQLHQDIRKPNKRVSFSTGVIPNTSVSRPQLKSNHLEDRVLSNNSQGKKQEVEDHRRKFKFSNNKTSVTACNDSLNAKTLNVNFVCVTCGKCVLNDNHDLCVLHYINGVNSRTRQPMVVPISTREPKHNVNQSVATSSKKTVATDSTVKKSRNISRKLYEQVSKTCSWWYPKYTPPGYNWKPKSQKGNVNPNVSMPLGNASRTANILEHKTPRCSTVSNTPLSSNSFAARTVKFGNDQIAPILGYGDLVQGAITIKRGILLSQRLTGYITRETRLIVETIHVNFDELPLMASDHVSSDPDPQCSKMVLEQDSLSPGPQSQENVPQVAETVTTSNELELLYSPMFSELLNGTSHVVSKSSAVHAADNPDKRTPVQDQGETSSRHVDSSNMHTFYQHHPSSQRWTKDHPLEQVIGNPSKSVRTRRQLETDGEMCMFVLVVSQTEPKNIKEAMADSAWIESMQEELHQFDRLDVWELVDRPLCKNVINLKWLWKNKRDEENTVIRNKSRLVAKGYAQKEGIDFEESFAPVGSCMAVHCEEVYVNQPDGFVDPYHPDKVYRLKKALYGLKQAPRAWYDELSNLLVSEGFSNGSIDPTLFITKHREDILLVQIYVDDIIFCFTNPKLSKRFGKLMHSKFDMSMMGELEFFLGIQIHQSPRGIFINQAKYAQEILKKHSMTSCDSIASRPDIVHATCYCARYQAKPSEKHLTAVKRIFLYLKDSINMGLWYPKDTGFELTAFQIRITRAVSIHDCTLMSSAEAKYVSLSACCAQVLWLRTQLTDGCGSDLGSTSEELGSFDIIIGMDWLSRYDAAILCGEKKVRIPLEESKEKRLKDVPVIQDFPEVFPDELPGLPPPRQVEFRIDLIPGAAPVARAPYRLAPSEMKELSKQLQELLEKGFIRPSSSPWGAPILFVKKKDGSF</sequence>
<evidence type="ECO:0000313" key="4">
    <source>
        <dbReference type="EMBL" id="GJU03705.1"/>
    </source>
</evidence>
<feature type="region of interest" description="Disordered" evidence="2">
    <location>
        <begin position="1257"/>
        <end position="1286"/>
    </location>
</feature>
<dbReference type="Pfam" id="PF07727">
    <property type="entry name" value="RVT_2"/>
    <property type="match status" value="2"/>
</dbReference>
<feature type="compositionally biased region" description="Polar residues" evidence="2">
    <location>
        <begin position="573"/>
        <end position="588"/>
    </location>
</feature>
<evidence type="ECO:0000259" key="3">
    <source>
        <dbReference type="Pfam" id="PF07727"/>
    </source>
</evidence>
<feature type="domain" description="Reverse transcriptase Ty1/copia-type" evidence="3">
    <location>
        <begin position="1435"/>
        <end position="1579"/>
    </location>
</feature>
<proteinExistence type="predicted"/>
<gene>
    <name evidence="4" type="ORF">Tco_1114043</name>
</gene>
<feature type="compositionally biased region" description="Polar residues" evidence="2">
    <location>
        <begin position="914"/>
        <end position="932"/>
    </location>
</feature>
<feature type="region of interest" description="Disordered" evidence="2">
    <location>
        <begin position="914"/>
        <end position="936"/>
    </location>
</feature>
<evidence type="ECO:0000256" key="1">
    <source>
        <dbReference type="SAM" id="Coils"/>
    </source>
</evidence>
<keyword evidence="5" id="KW-1185">Reference proteome</keyword>
<feature type="coiled-coil region" evidence="1">
    <location>
        <begin position="650"/>
        <end position="681"/>
    </location>
</feature>
<evidence type="ECO:0000313" key="5">
    <source>
        <dbReference type="Proteomes" id="UP001151760"/>
    </source>
</evidence>
<dbReference type="PANTHER" id="PTHR15503">
    <property type="entry name" value="LDOC1 RELATED"/>
    <property type="match status" value="1"/>
</dbReference>
<dbReference type="InterPro" id="IPR013103">
    <property type="entry name" value="RVT_2"/>
</dbReference>